<reference evidence="2 3" key="1">
    <citation type="submission" date="2023-04" db="EMBL/GenBank/DDBJ databases">
        <title>Streptomyces chengmaiensis sp. nov. isolated from the stem of mangrove plant in Hainan.</title>
        <authorList>
            <person name="Huang X."/>
            <person name="Zhou S."/>
            <person name="Chu X."/>
            <person name="Xie Y."/>
            <person name="Lin Y."/>
        </authorList>
    </citation>
    <scope>NUCLEOTIDE SEQUENCE [LARGE SCALE GENOMIC DNA]</scope>
    <source>
        <strain evidence="2 3">HNM0663</strain>
    </source>
</reference>
<gene>
    <name evidence="2" type="ORF">QCN29_26740</name>
</gene>
<keyword evidence="3" id="KW-1185">Reference proteome</keyword>
<sequence length="1138" mass="119667">MADFPQGRLPIRVEMAFGADPDSDPADWTWADVSDDVHQQQIQITRGRADESGQAQPTSMSLELDNPHGNYTPDNPLSVHYPNVLLGTPCRASVEAGRPYLALPGGPDRASTPDHASLDITGDIDVRIEVALDDWSSSDVELASKYKTTGNQRSWLLLYGQVDRDLTFRWSSDGAGNLQFSSTEPVPAPTSGRIALRSTLDVSAGVITHYTAPTLDGPWTQLGAPSTPAGATSIYSSTTPVEIGDASSLVFNSPSGKVYRFELRDGIDGTIVAAPDFTAQTSGTTSFDDSAGRTWTLAGDAEITRWQRRFFGTVDEWAPTWPYGDLSDKDTGYEGEARVAITASGILRRLGQGPQALQSALRRELENPTRTGIVAYWPCEDDSGATQIASAIAGHPPMSVSGEPDLSSFSGWLGSDDLPVMKTGTFSGDVPTYTVTGETALRSYVHIPSGGVSSDQVLVELLTTGTARRWTITLKTDGDLAVGAFDGEGTSVLTFTVNFNANDSLRSIVLELTQSGNDVDWRIIAENYDGVADINTLVPGPVWSDTLAGHTVGRIVQVRIGPGGSLEDVSVGHIVLANALAAFSNTLRAAIGWTGERSGHRILRLCAEEGIPATLAGTDGATERIGSQESETLLALLQKAADVDGGILGEQRAQSGLRYRTRESLYNQTPALVVDAGENELTNPFEPILDDQRARNDVTVTREGGSSARVVDDTSVARLGLRPEEIRLNAATDEQLRGLAAWRVHLGTWPGMRYPTVSAELAIAPQLIESWLDVDSGSRVQVVNLPPQHPTDTVDLLLQGYAEVLSPTRWTVRANCTPAGPYTVAVVDDDSFVLDTAGPVLASAVTASDTTMYVATTAGPRWVDSATYPADFPIDLRVGGEVVRATAVGAPGAVPMVGDGDASTTAATDHVAPSVSAPGGADLLVCAWIPWDGPSDVYTIPGSMSEQAQTAGTWSRFADATEVLSGSGATGTRTATRTVSHAWAAVSIVASGAPGTTPVLEEHLDGVDGASGQVTLTSAAGTQEGWWLLALHGWDNSGSGLPPGPDGEGWQLVASSSLVHADAPGIVAYARRVETAGAQQVDFPGGAPDDNQARLYVLSGVTDLTGQAMTVTRSVNGISKPHAAGAGVALAHPVVIPL</sequence>
<evidence type="ECO:0008006" key="4">
    <source>
        <dbReference type="Google" id="ProtNLM"/>
    </source>
</evidence>
<evidence type="ECO:0000313" key="3">
    <source>
        <dbReference type="Proteomes" id="UP001223144"/>
    </source>
</evidence>
<name>A0ABT6HUB5_9ACTN</name>
<dbReference type="Proteomes" id="UP001223144">
    <property type="component" value="Unassembled WGS sequence"/>
</dbReference>
<dbReference type="RefSeq" id="WP_279931348.1">
    <property type="nucleotide sequence ID" value="NZ_JARWBG010000040.1"/>
</dbReference>
<feature type="region of interest" description="Disordered" evidence="1">
    <location>
        <begin position="39"/>
        <end position="71"/>
    </location>
</feature>
<proteinExistence type="predicted"/>
<accession>A0ABT6HUB5</accession>
<protein>
    <recommendedName>
        <fullName evidence="4">Tip attachment protein J domain-containing protein</fullName>
    </recommendedName>
</protein>
<dbReference type="EMBL" id="JARWBG010000040">
    <property type="protein sequence ID" value="MDH2392309.1"/>
    <property type="molecule type" value="Genomic_DNA"/>
</dbReference>
<evidence type="ECO:0000313" key="2">
    <source>
        <dbReference type="EMBL" id="MDH2392309.1"/>
    </source>
</evidence>
<comment type="caution">
    <text evidence="2">The sequence shown here is derived from an EMBL/GenBank/DDBJ whole genome shotgun (WGS) entry which is preliminary data.</text>
</comment>
<evidence type="ECO:0000256" key="1">
    <source>
        <dbReference type="SAM" id="MobiDB-lite"/>
    </source>
</evidence>
<organism evidence="2 3">
    <name type="scientific">Streptomyces chengmaiensis</name>
    <dbReference type="NCBI Taxonomy" id="3040919"/>
    <lineage>
        <taxon>Bacteria</taxon>
        <taxon>Bacillati</taxon>
        <taxon>Actinomycetota</taxon>
        <taxon>Actinomycetes</taxon>
        <taxon>Kitasatosporales</taxon>
        <taxon>Streptomycetaceae</taxon>
        <taxon>Streptomyces</taxon>
    </lineage>
</organism>